<reference evidence="15 16" key="1">
    <citation type="submission" date="2019-03" db="EMBL/GenBank/DDBJ databases">
        <title>Sequencing the genomes of 1000 actinobacteria strains.</title>
        <authorList>
            <person name="Klenk H.-P."/>
        </authorList>
    </citation>
    <scope>NUCLEOTIDE SEQUENCE [LARGE SCALE GENOMIC DNA]</scope>
    <source>
        <strain evidence="15 16">DSM 44969</strain>
    </source>
</reference>
<dbReference type="InterPro" id="IPR013766">
    <property type="entry name" value="Thioredoxin_domain"/>
</dbReference>
<dbReference type="CDD" id="cd03017">
    <property type="entry name" value="PRX_BCP"/>
    <property type="match status" value="1"/>
</dbReference>
<evidence type="ECO:0000256" key="2">
    <source>
        <dbReference type="ARBA" id="ARBA00011245"/>
    </source>
</evidence>
<comment type="similarity">
    <text evidence="10">Belongs to the peroxiredoxin family. BCP/PrxQ subfamily.</text>
</comment>
<keyword evidence="7" id="KW-1015">Disulfide bond</keyword>
<dbReference type="GO" id="GO:0045454">
    <property type="term" value="P:cell redox homeostasis"/>
    <property type="evidence" value="ECO:0007669"/>
    <property type="project" value="TreeGrafter"/>
</dbReference>
<keyword evidence="16" id="KW-1185">Reference proteome</keyword>
<dbReference type="PANTHER" id="PTHR42801:SF8">
    <property type="entry name" value="PEROXIREDOXIN RV1608C-RELATED"/>
    <property type="match status" value="1"/>
</dbReference>
<dbReference type="PANTHER" id="PTHR42801">
    <property type="entry name" value="THIOREDOXIN-DEPENDENT PEROXIDE REDUCTASE"/>
    <property type="match status" value="1"/>
</dbReference>
<evidence type="ECO:0000256" key="8">
    <source>
        <dbReference type="ARBA" id="ARBA00023284"/>
    </source>
</evidence>
<dbReference type="Gene3D" id="3.40.30.10">
    <property type="entry name" value="Glutaredoxin"/>
    <property type="match status" value="1"/>
</dbReference>
<dbReference type="EC" id="1.11.1.24" evidence="3"/>
<dbReference type="GO" id="GO:0008379">
    <property type="term" value="F:thioredoxin peroxidase activity"/>
    <property type="evidence" value="ECO:0007669"/>
    <property type="project" value="TreeGrafter"/>
</dbReference>
<comment type="function">
    <text evidence="1">Thiol-specific peroxidase that catalyzes the reduction of hydrogen peroxide and organic hydroperoxides to water and alcohols, respectively. Plays a role in cell protection against oxidative stress by detoxifying peroxides and as sensor of hydrogen peroxide-mediated signaling events.</text>
</comment>
<evidence type="ECO:0000256" key="4">
    <source>
        <dbReference type="ARBA" id="ARBA00022559"/>
    </source>
</evidence>
<keyword evidence="6" id="KW-0560">Oxidoreductase</keyword>
<dbReference type="RefSeq" id="WP_132421700.1">
    <property type="nucleotide sequence ID" value="NZ_SMFZ01000001.1"/>
</dbReference>
<keyword evidence="5" id="KW-0049">Antioxidant</keyword>
<evidence type="ECO:0000256" key="11">
    <source>
        <dbReference type="ARBA" id="ARBA00041373"/>
    </source>
</evidence>
<dbReference type="OrthoDB" id="9812811at2"/>
<evidence type="ECO:0000256" key="12">
    <source>
        <dbReference type="ARBA" id="ARBA00049091"/>
    </source>
</evidence>
<evidence type="ECO:0000313" key="15">
    <source>
        <dbReference type="EMBL" id="TCK25389.1"/>
    </source>
</evidence>
<dbReference type="GO" id="GO:0005737">
    <property type="term" value="C:cytoplasm"/>
    <property type="evidence" value="ECO:0007669"/>
    <property type="project" value="TreeGrafter"/>
</dbReference>
<dbReference type="Pfam" id="PF00578">
    <property type="entry name" value="AhpC-TSA"/>
    <property type="match status" value="1"/>
</dbReference>
<evidence type="ECO:0000256" key="6">
    <source>
        <dbReference type="ARBA" id="ARBA00023002"/>
    </source>
</evidence>
<dbReference type="Proteomes" id="UP000295560">
    <property type="component" value="Unassembled WGS sequence"/>
</dbReference>
<gene>
    <name evidence="15" type="ORF">EV378_1196</name>
</gene>
<dbReference type="GO" id="GO:0034599">
    <property type="term" value="P:cellular response to oxidative stress"/>
    <property type="evidence" value="ECO:0007669"/>
    <property type="project" value="TreeGrafter"/>
</dbReference>
<comment type="subunit">
    <text evidence="2">Monomer.</text>
</comment>
<evidence type="ECO:0000256" key="5">
    <source>
        <dbReference type="ARBA" id="ARBA00022862"/>
    </source>
</evidence>
<evidence type="ECO:0000256" key="9">
    <source>
        <dbReference type="ARBA" id="ARBA00032824"/>
    </source>
</evidence>
<comment type="catalytic activity">
    <reaction evidence="12">
        <text>a hydroperoxide + [thioredoxin]-dithiol = an alcohol + [thioredoxin]-disulfide + H2O</text>
        <dbReference type="Rhea" id="RHEA:62620"/>
        <dbReference type="Rhea" id="RHEA-COMP:10698"/>
        <dbReference type="Rhea" id="RHEA-COMP:10700"/>
        <dbReference type="ChEBI" id="CHEBI:15377"/>
        <dbReference type="ChEBI" id="CHEBI:29950"/>
        <dbReference type="ChEBI" id="CHEBI:30879"/>
        <dbReference type="ChEBI" id="CHEBI:35924"/>
        <dbReference type="ChEBI" id="CHEBI:50058"/>
        <dbReference type="EC" id="1.11.1.24"/>
    </reaction>
</comment>
<proteinExistence type="inferred from homology"/>
<keyword evidence="4" id="KW-0575">Peroxidase</keyword>
<sequence length="154" mass="16744">MAIGDEVTDFELRDETGAPRKLSDLLVDGPVVLFFYPIASSGGCTAEACRFRDLSSEFASVGARPVGISSDNVTKQSIFATSNQLGFPLLSDEKHKVAKSLGAWRAWLPGGLHTRRKTFVIGQDRKVVAEIGNEKDMNVHADEALEAVRKHQTA</sequence>
<feature type="active site" description="Cysteine sulfenic acid (-SOH) intermediate; for peroxidase activity" evidence="13">
    <location>
        <position position="44"/>
    </location>
</feature>
<protein>
    <recommendedName>
        <fullName evidence="3">thioredoxin-dependent peroxiredoxin</fullName>
        <ecNumber evidence="3">1.11.1.24</ecNumber>
    </recommendedName>
    <alternativeName>
        <fullName evidence="11">Bacterioferritin comigratory protein</fullName>
    </alternativeName>
    <alternativeName>
        <fullName evidence="9">Thioredoxin peroxidase</fullName>
    </alternativeName>
</protein>
<dbReference type="SUPFAM" id="SSF52833">
    <property type="entry name" value="Thioredoxin-like"/>
    <property type="match status" value="1"/>
</dbReference>
<dbReference type="PROSITE" id="PS51352">
    <property type="entry name" value="THIOREDOXIN_2"/>
    <property type="match status" value="1"/>
</dbReference>
<dbReference type="InterPro" id="IPR036249">
    <property type="entry name" value="Thioredoxin-like_sf"/>
</dbReference>
<evidence type="ECO:0000256" key="7">
    <source>
        <dbReference type="ARBA" id="ARBA00023157"/>
    </source>
</evidence>
<evidence type="ECO:0000256" key="13">
    <source>
        <dbReference type="PIRSR" id="PIRSR000239-1"/>
    </source>
</evidence>
<dbReference type="InterPro" id="IPR024706">
    <property type="entry name" value="Peroxiredoxin_AhpC-typ"/>
</dbReference>
<accession>A0A4R1HZ46</accession>
<dbReference type="EMBL" id="SMFZ01000001">
    <property type="protein sequence ID" value="TCK25389.1"/>
    <property type="molecule type" value="Genomic_DNA"/>
</dbReference>
<organism evidence="15 16">
    <name type="scientific">Pseudonocardia endophytica</name>
    <dbReference type="NCBI Taxonomy" id="401976"/>
    <lineage>
        <taxon>Bacteria</taxon>
        <taxon>Bacillati</taxon>
        <taxon>Actinomycetota</taxon>
        <taxon>Actinomycetes</taxon>
        <taxon>Pseudonocardiales</taxon>
        <taxon>Pseudonocardiaceae</taxon>
        <taxon>Pseudonocardia</taxon>
    </lineage>
</organism>
<dbReference type="InterPro" id="IPR050924">
    <property type="entry name" value="Peroxiredoxin_BCP/PrxQ"/>
</dbReference>
<dbReference type="InterPro" id="IPR000866">
    <property type="entry name" value="AhpC/TSA"/>
</dbReference>
<evidence type="ECO:0000256" key="1">
    <source>
        <dbReference type="ARBA" id="ARBA00003330"/>
    </source>
</evidence>
<evidence type="ECO:0000256" key="3">
    <source>
        <dbReference type="ARBA" id="ARBA00013017"/>
    </source>
</evidence>
<evidence type="ECO:0000259" key="14">
    <source>
        <dbReference type="PROSITE" id="PS51352"/>
    </source>
</evidence>
<evidence type="ECO:0000256" key="10">
    <source>
        <dbReference type="ARBA" id="ARBA00038489"/>
    </source>
</evidence>
<evidence type="ECO:0000313" key="16">
    <source>
        <dbReference type="Proteomes" id="UP000295560"/>
    </source>
</evidence>
<name>A0A4R1HZ46_PSEEN</name>
<feature type="domain" description="Thioredoxin" evidence="14">
    <location>
        <begin position="1"/>
        <end position="153"/>
    </location>
</feature>
<keyword evidence="8" id="KW-0676">Redox-active center</keyword>
<dbReference type="PIRSF" id="PIRSF000239">
    <property type="entry name" value="AHPC"/>
    <property type="match status" value="1"/>
</dbReference>
<dbReference type="AlphaFoldDB" id="A0A4R1HZ46"/>
<comment type="caution">
    <text evidence="15">The sequence shown here is derived from an EMBL/GenBank/DDBJ whole genome shotgun (WGS) entry which is preliminary data.</text>
</comment>